<comment type="function">
    <text evidence="7">Catalyzes the anaerobic formation of alpha-ketobutyrate and ammonia from threonine in a two-step reaction. The first step involved a dehydration of threonine and a production of enamine intermediates (aminocrotonate), which tautomerizes to its imine form (iminobutyrate). Both intermediates are unstable and short-lived. The second step is the nonenzymatic hydrolysis of the enamine/imine intermediates to form 2-ketobutyrate and free ammonia. In the low water environment of the cell, the second step is accelerated by RidA.</text>
</comment>
<evidence type="ECO:0000256" key="5">
    <source>
        <dbReference type="ARBA" id="ARBA00022898"/>
    </source>
</evidence>
<dbReference type="FunFam" id="3.40.50.1100:FF:000005">
    <property type="entry name" value="Threonine dehydratase catabolic"/>
    <property type="match status" value="1"/>
</dbReference>
<comment type="catalytic activity">
    <reaction evidence="1">
        <text>L-threonine = 2-oxobutanoate + NH4(+)</text>
        <dbReference type="Rhea" id="RHEA:22108"/>
        <dbReference type="ChEBI" id="CHEBI:16763"/>
        <dbReference type="ChEBI" id="CHEBI:28938"/>
        <dbReference type="ChEBI" id="CHEBI:57926"/>
        <dbReference type="EC" id="4.3.1.19"/>
    </reaction>
</comment>
<dbReference type="AlphaFoldDB" id="A0A1C4U847"/>
<accession>A0A1C4U847</accession>
<dbReference type="STRING" id="285676.GA0070561_0793"/>
<dbReference type="CDD" id="cd04886">
    <property type="entry name" value="ACT_ThrD-II-like"/>
    <property type="match status" value="1"/>
</dbReference>
<dbReference type="GO" id="GO:0004794">
    <property type="term" value="F:threonine deaminase activity"/>
    <property type="evidence" value="ECO:0007669"/>
    <property type="project" value="UniProtKB-EC"/>
</dbReference>
<evidence type="ECO:0000256" key="2">
    <source>
        <dbReference type="ARBA" id="ARBA00001933"/>
    </source>
</evidence>
<dbReference type="InterPro" id="IPR001926">
    <property type="entry name" value="TrpB-like_PALP"/>
</dbReference>
<evidence type="ECO:0000259" key="9">
    <source>
        <dbReference type="PROSITE" id="PS51671"/>
    </source>
</evidence>
<reference evidence="10 11" key="1">
    <citation type="submission" date="2016-06" db="EMBL/GenBank/DDBJ databases">
        <authorList>
            <person name="Kjaerup R.B."/>
            <person name="Dalgaard T.S."/>
            <person name="Juul-Madsen H.R."/>
        </authorList>
    </citation>
    <scope>NUCLEOTIDE SEQUENCE [LARGE SCALE GENOMIC DNA]</scope>
    <source>
        <strain evidence="10 11">DSM 44871</strain>
    </source>
</reference>
<comment type="cofactor">
    <cofactor evidence="2">
        <name>pyridoxal 5'-phosphate</name>
        <dbReference type="ChEBI" id="CHEBI:597326"/>
    </cofactor>
</comment>
<dbReference type="GO" id="GO:0006565">
    <property type="term" value="P:L-serine catabolic process"/>
    <property type="evidence" value="ECO:0007669"/>
    <property type="project" value="TreeGrafter"/>
</dbReference>
<organism evidence="10 11">
    <name type="scientific">Micromonospora saelicesensis</name>
    <dbReference type="NCBI Taxonomy" id="285676"/>
    <lineage>
        <taxon>Bacteria</taxon>
        <taxon>Bacillati</taxon>
        <taxon>Actinomycetota</taxon>
        <taxon>Actinomycetes</taxon>
        <taxon>Micromonosporales</taxon>
        <taxon>Micromonosporaceae</taxon>
        <taxon>Micromonospora</taxon>
    </lineage>
</organism>
<dbReference type="SUPFAM" id="SSF55021">
    <property type="entry name" value="ACT-like"/>
    <property type="match status" value="1"/>
</dbReference>
<keyword evidence="6" id="KW-0456">Lyase</keyword>
<dbReference type="Pfam" id="PF13740">
    <property type="entry name" value="ACT_6"/>
    <property type="match status" value="1"/>
</dbReference>
<dbReference type="GO" id="GO:0003941">
    <property type="term" value="F:L-serine ammonia-lyase activity"/>
    <property type="evidence" value="ECO:0007669"/>
    <property type="project" value="TreeGrafter"/>
</dbReference>
<dbReference type="Gene3D" id="3.30.70.260">
    <property type="match status" value="1"/>
</dbReference>
<evidence type="ECO:0000256" key="4">
    <source>
        <dbReference type="ARBA" id="ARBA00012096"/>
    </source>
</evidence>
<dbReference type="PROSITE" id="PS51671">
    <property type="entry name" value="ACT"/>
    <property type="match status" value="1"/>
</dbReference>
<dbReference type="PANTHER" id="PTHR48078:SF6">
    <property type="entry name" value="L-THREONINE DEHYDRATASE CATABOLIC TDCB"/>
    <property type="match status" value="1"/>
</dbReference>
<dbReference type="GO" id="GO:0006567">
    <property type="term" value="P:L-threonine catabolic process"/>
    <property type="evidence" value="ECO:0007669"/>
    <property type="project" value="InterPro"/>
</dbReference>
<dbReference type="CDD" id="cd01562">
    <property type="entry name" value="Thr-dehyd"/>
    <property type="match status" value="1"/>
</dbReference>
<sequence>MDAPRPRLPPGRHGVAGHRLTVDGVRAVGDSGVAAEGSGVGWHDRGMTELVGLDDVRAARELLAGVTRTTPLEPSRPLSAALGGPTWLKCENVQRAGSYKVRGAYVRISRLSAAERERGVVAASAGNHAQGVALAAGLVGTHATVFMPVNAPLPKVAATKGYGAQVELAGNTVDESLVAAHTYAERTGAVLIHPFDHPDVIAGQGTVALEILEQCPEVKTIITGVGGGGLISGMAVAAKALRPDVRIIGVQAAGAAAFPPSLVAGEPVRLPVFSTIADGIAVGRPGEITFNHVRKLVDEIVTVSEEDISRALLMLLERGKQVVEPAGAVGVAALLAGVVEVETPVVAVLSGGNIDPLLMLRVIEHGLAAAGRYLRVTVRCSDRPGQLASLLSQIAEHRANVVDVEHQRANPHLSLGEVEVALSVETRGVEHSDTLISALRASGYQVVFAAEA</sequence>
<dbReference type="Gene3D" id="3.40.50.1100">
    <property type="match status" value="2"/>
</dbReference>
<evidence type="ECO:0000313" key="10">
    <source>
        <dbReference type="EMBL" id="SCE67836.1"/>
    </source>
</evidence>
<comment type="similarity">
    <text evidence="3">Belongs to the serine/threonine dehydratase family.</text>
</comment>
<dbReference type="Pfam" id="PF00291">
    <property type="entry name" value="PALP"/>
    <property type="match status" value="1"/>
</dbReference>
<dbReference type="InterPro" id="IPR045865">
    <property type="entry name" value="ACT-like_dom_sf"/>
</dbReference>
<keyword evidence="5" id="KW-0663">Pyridoxal phosphate</keyword>
<evidence type="ECO:0000256" key="8">
    <source>
        <dbReference type="ARBA" id="ARBA00031427"/>
    </source>
</evidence>
<dbReference type="NCBIfam" id="TIGR01127">
    <property type="entry name" value="ilvA_1Cterm"/>
    <property type="match status" value="1"/>
</dbReference>
<gene>
    <name evidence="10" type="ORF">GA0070561_0793</name>
</gene>
<dbReference type="InterPro" id="IPR050147">
    <property type="entry name" value="Ser/Thr_Dehydratase"/>
</dbReference>
<name>A0A1C4U847_9ACTN</name>
<dbReference type="GO" id="GO:0009097">
    <property type="term" value="P:isoleucine biosynthetic process"/>
    <property type="evidence" value="ECO:0007669"/>
    <property type="project" value="TreeGrafter"/>
</dbReference>
<dbReference type="EC" id="4.3.1.19" evidence="4"/>
<dbReference type="Proteomes" id="UP000198864">
    <property type="component" value="Unassembled WGS sequence"/>
</dbReference>
<evidence type="ECO:0000256" key="6">
    <source>
        <dbReference type="ARBA" id="ARBA00023239"/>
    </source>
</evidence>
<evidence type="ECO:0000256" key="7">
    <source>
        <dbReference type="ARBA" id="ARBA00025527"/>
    </source>
</evidence>
<proteinExistence type="inferred from homology"/>
<dbReference type="PANTHER" id="PTHR48078">
    <property type="entry name" value="THREONINE DEHYDRATASE, MITOCHONDRIAL-RELATED"/>
    <property type="match status" value="1"/>
</dbReference>
<dbReference type="InterPro" id="IPR005789">
    <property type="entry name" value="Thr_deHydtase_catblc"/>
</dbReference>
<feature type="domain" description="ACT" evidence="9">
    <location>
        <begin position="375"/>
        <end position="452"/>
    </location>
</feature>
<dbReference type="InterPro" id="IPR044561">
    <property type="entry name" value="ACT_ThrD-II-like"/>
</dbReference>
<dbReference type="InterPro" id="IPR036052">
    <property type="entry name" value="TrpB-like_PALP_sf"/>
</dbReference>
<dbReference type="SUPFAM" id="SSF53686">
    <property type="entry name" value="Tryptophan synthase beta subunit-like PLP-dependent enzymes"/>
    <property type="match status" value="1"/>
</dbReference>
<protein>
    <recommendedName>
        <fullName evidence="4">threonine ammonia-lyase</fullName>
        <ecNumber evidence="4">4.3.1.19</ecNumber>
    </recommendedName>
    <alternativeName>
        <fullName evidence="8">Threonine deaminase</fullName>
    </alternativeName>
</protein>
<dbReference type="FunFam" id="3.40.50.1100:FF:000007">
    <property type="entry name" value="L-threonine dehydratase catabolic TdcB"/>
    <property type="match status" value="1"/>
</dbReference>
<evidence type="ECO:0000256" key="3">
    <source>
        <dbReference type="ARBA" id="ARBA00010869"/>
    </source>
</evidence>
<evidence type="ECO:0000256" key="1">
    <source>
        <dbReference type="ARBA" id="ARBA00001274"/>
    </source>
</evidence>
<dbReference type="InterPro" id="IPR002912">
    <property type="entry name" value="ACT_dom"/>
</dbReference>
<evidence type="ECO:0000313" key="11">
    <source>
        <dbReference type="Proteomes" id="UP000198864"/>
    </source>
</evidence>
<dbReference type="EMBL" id="FMCR01000001">
    <property type="protein sequence ID" value="SCE67836.1"/>
    <property type="molecule type" value="Genomic_DNA"/>
</dbReference>